<accession>A0ACC0A0K5</accession>
<reference evidence="2" key="1">
    <citation type="journal article" date="2023" name="Nat. Plants">
        <title>Single-cell RNA sequencing provides a high-resolution roadmap for understanding the multicellular compartmentation of specialized metabolism.</title>
        <authorList>
            <person name="Sun S."/>
            <person name="Shen X."/>
            <person name="Li Y."/>
            <person name="Li Y."/>
            <person name="Wang S."/>
            <person name="Li R."/>
            <person name="Zhang H."/>
            <person name="Shen G."/>
            <person name="Guo B."/>
            <person name="Wei J."/>
            <person name="Xu J."/>
            <person name="St-Pierre B."/>
            <person name="Chen S."/>
            <person name="Sun C."/>
        </authorList>
    </citation>
    <scope>NUCLEOTIDE SEQUENCE [LARGE SCALE GENOMIC DNA]</scope>
</reference>
<dbReference type="Proteomes" id="UP001060085">
    <property type="component" value="Linkage Group LG07"/>
</dbReference>
<evidence type="ECO:0000313" key="1">
    <source>
        <dbReference type="EMBL" id="KAI5653628.1"/>
    </source>
</evidence>
<name>A0ACC0A0K5_CATRO</name>
<dbReference type="EMBL" id="CM044707">
    <property type="protein sequence ID" value="KAI5653628.1"/>
    <property type="molecule type" value="Genomic_DNA"/>
</dbReference>
<keyword evidence="2" id="KW-1185">Reference proteome</keyword>
<comment type="caution">
    <text evidence="1">The sequence shown here is derived from an EMBL/GenBank/DDBJ whole genome shotgun (WGS) entry which is preliminary data.</text>
</comment>
<gene>
    <name evidence="1" type="ORF">M9H77_30815</name>
</gene>
<evidence type="ECO:0000313" key="2">
    <source>
        <dbReference type="Proteomes" id="UP001060085"/>
    </source>
</evidence>
<protein>
    <submittedName>
        <fullName evidence="1">Uncharacterized protein</fullName>
    </submittedName>
</protein>
<organism evidence="1 2">
    <name type="scientific">Catharanthus roseus</name>
    <name type="common">Madagascar periwinkle</name>
    <name type="synonym">Vinca rosea</name>
    <dbReference type="NCBI Taxonomy" id="4058"/>
    <lineage>
        <taxon>Eukaryota</taxon>
        <taxon>Viridiplantae</taxon>
        <taxon>Streptophyta</taxon>
        <taxon>Embryophyta</taxon>
        <taxon>Tracheophyta</taxon>
        <taxon>Spermatophyta</taxon>
        <taxon>Magnoliopsida</taxon>
        <taxon>eudicotyledons</taxon>
        <taxon>Gunneridae</taxon>
        <taxon>Pentapetalae</taxon>
        <taxon>asterids</taxon>
        <taxon>lamiids</taxon>
        <taxon>Gentianales</taxon>
        <taxon>Apocynaceae</taxon>
        <taxon>Rauvolfioideae</taxon>
        <taxon>Vinceae</taxon>
        <taxon>Catharanthinae</taxon>
        <taxon>Catharanthus</taxon>
    </lineage>
</organism>
<sequence length="165" mass="18076">MKKKLNGNLRERGRMVRGSKKRAHRQRLLLRQLLLWLRHILLWLRRLLLQLLFLLGRLFSSSGFYTSWDLPYSSSAPTSTSSTSSSAGMSSTPSPSPSASAPSPVPSFAPSPTPLSEAGEDGQGLRTVETVCPTASADGTVEYEELKANVERLHIETGSPIPIDE</sequence>
<proteinExistence type="predicted"/>